<feature type="coiled-coil region" evidence="1">
    <location>
        <begin position="176"/>
        <end position="234"/>
    </location>
</feature>
<dbReference type="RefSeq" id="XP_068357237.1">
    <property type="nucleotide sequence ID" value="XM_068493071.1"/>
</dbReference>
<evidence type="ECO:0000313" key="3">
    <source>
        <dbReference type="EMBL" id="OHT04101.1"/>
    </source>
</evidence>
<comment type="caution">
    <text evidence="3">The sequence shown here is derived from an EMBL/GenBank/DDBJ whole genome shotgun (WGS) entry which is preliminary data.</text>
</comment>
<evidence type="ECO:0000256" key="2">
    <source>
        <dbReference type="SAM" id="MobiDB-lite"/>
    </source>
</evidence>
<dbReference type="EMBL" id="MLAK01000804">
    <property type="protein sequence ID" value="OHT04101.1"/>
    <property type="molecule type" value="Genomic_DNA"/>
</dbReference>
<name>A0A1J4K3P4_9EUKA</name>
<keyword evidence="1" id="KW-0175">Coiled coil</keyword>
<sequence>MASLRSSKETSFRDSSGYFTTASSTNTTFTNAVLSRTTDSLTDADMNPDSLLESALLRKLRQQNILERSHIAHLKSRIAELEAKNQICIADDFSQTETESKYLSQLQKEGRDLEELLRQSKLLYSPEITVEISNKYQMVKENLDDVKNYISESHKILKQKQDAIHDLMNSVEYEESQKQRIKIESLRARLTSLKREGQDIHEKQQQLILKNPEIEILSQKVDYLQKKLALLQSEEREKRSELFKLINDLSISSLRTKSRRKLNFQPKITIPVSTPKKYSSKVSRNQNTNSLDESDFNSFSINSMSSHNSPTDSNRIVKRFNSSEINALTDTDDENCLSSQGIRRFGMITSKDAESYKLEEISGGLQIHLPMAGSIQEKSPRRVFTH</sequence>
<protein>
    <submittedName>
        <fullName evidence="3">Uncharacterized protein</fullName>
    </submittedName>
</protein>
<dbReference type="AlphaFoldDB" id="A0A1J4K3P4"/>
<reference evidence="3" key="1">
    <citation type="submission" date="2016-10" db="EMBL/GenBank/DDBJ databases">
        <authorList>
            <person name="Benchimol M."/>
            <person name="Almeida L.G."/>
            <person name="Vasconcelos A.T."/>
            <person name="Perreira-Neves A."/>
            <person name="Rosa I.A."/>
            <person name="Tasca T."/>
            <person name="Bogo M.R."/>
            <person name="de Souza W."/>
        </authorList>
    </citation>
    <scope>NUCLEOTIDE SEQUENCE [LARGE SCALE GENOMIC DNA]</scope>
    <source>
        <strain evidence="3">K</strain>
    </source>
</reference>
<feature type="coiled-coil region" evidence="1">
    <location>
        <begin position="71"/>
        <end position="123"/>
    </location>
</feature>
<evidence type="ECO:0000313" key="4">
    <source>
        <dbReference type="Proteomes" id="UP000179807"/>
    </source>
</evidence>
<accession>A0A1J4K3P4</accession>
<proteinExistence type="predicted"/>
<organism evidence="3 4">
    <name type="scientific">Tritrichomonas foetus</name>
    <dbReference type="NCBI Taxonomy" id="1144522"/>
    <lineage>
        <taxon>Eukaryota</taxon>
        <taxon>Metamonada</taxon>
        <taxon>Parabasalia</taxon>
        <taxon>Tritrichomonadida</taxon>
        <taxon>Tritrichomonadidae</taxon>
        <taxon>Tritrichomonas</taxon>
    </lineage>
</organism>
<feature type="compositionally biased region" description="Polar residues" evidence="2">
    <location>
        <begin position="276"/>
        <end position="291"/>
    </location>
</feature>
<feature type="region of interest" description="Disordered" evidence="2">
    <location>
        <begin position="275"/>
        <end position="295"/>
    </location>
</feature>
<evidence type="ECO:0000256" key="1">
    <source>
        <dbReference type="SAM" id="Coils"/>
    </source>
</evidence>
<dbReference type="Proteomes" id="UP000179807">
    <property type="component" value="Unassembled WGS sequence"/>
</dbReference>
<dbReference type="GeneID" id="94827775"/>
<dbReference type="VEuPathDB" id="TrichDB:TRFO_06395"/>
<gene>
    <name evidence="3" type="ORF">TRFO_06395</name>
</gene>
<keyword evidence="4" id="KW-1185">Reference proteome</keyword>